<dbReference type="PROSITE" id="PS50093">
    <property type="entry name" value="PKD"/>
    <property type="match status" value="1"/>
</dbReference>
<dbReference type="CDD" id="cd00146">
    <property type="entry name" value="PKD"/>
    <property type="match status" value="1"/>
</dbReference>
<gene>
    <name evidence="3" type="ORF">GCM10009850_072030</name>
</gene>
<dbReference type="PANTHER" id="PTHR47197:SF3">
    <property type="entry name" value="DIHYDRO-HEME D1 DEHYDROGENASE"/>
    <property type="match status" value="1"/>
</dbReference>
<dbReference type="InterPro" id="IPR051200">
    <property type="entry name" value="Host-pathogen_enzymatic-act"/>
</dbReference>
<keyword evidence="4" id="KW-1185">Reference proteome</keyword>
<feature type="signal peptide" evidence="1">
    <location>
        <begin position="1"/>
        <end position="25"/>
    </location>
</feature>
<dbReference type="Gene3D" id="2.60.40.10">
    <property type="entry name" value="Immunoglobulins"/>
    <property type="match status" value="1"/>
</dbReference>
<dbReference type="InterPro" id="IPR019405">
    <property type="entry name" value="Lactonase_7-beta_prop"/>
</dbReference>
<dbReference type="InterPro" id="IPR011048">
    <property type="entry name" value="Haem_d1_sf"/>
</dbReference>
<name>A0ABP5PM16_9ACTN</name>
<protein>
    <recommendedName>
        <fullName evidence="2">PKD domain-containing protein</fullName>
    </recommendedName>
</protein>
<dbReference type="PANTHER" id="PTHR47197">
    <property type="entry name" value="PROTEIN NIRF"/>
    <property type="match status" value="1"/>
</dbReference>
<dbReference type="InterPro" id="IPR035986">
    <property type="entry name" value="PKD_dom_sf"/>
</dbReference>
<dbReference type="InterPro" id="IPR015943">
    <property type="entry name" value="WD40/YVTN_repeat-like_dom_sf"/>
</dbReference>
<feature type="chain" id="PRO_5045199294" description="PKD domain-containing protein" evidence="1">
    <location>
        <begin position="26"/>
        <end position="494"/>
    </location>
</feature>
<dbReference type="InterPro" id="IPR013783">
    <property type="entry name" value="Ig-like_fold"/>
</dbReference>
<dbReference type="Gene3D" id="2.130.10.10">
    <property type="entry name" value="YVTN repeat-like/Quinoprotein amine dehydrogenase"/>
    <property type="match status" value="3"/>
</dbReference>
<dbReference type="Proteomes" id="UP001499843">
    <property type="component" value="Unassembled WGS sequence"/>
</dbReference>
<evidence type="ECO:0000256" key="1">
    <source>
        <dbReference type="SAM" id="SignalP"/>
    </source>
</evidence>
<sequence length="494" mass="49954">MRTSRLLSLAALLVPATLIPSGAHGAAPQEVGERVVYVSNSESTSISRFVVDLSSGRPVLTGDPVPAGPGVRQMALTPDARLAYASNAGEDEPGTISAYAVGPRGRLTPLPNGADTVETGGDTPLGIVVTPSGRHLYVAHVFSKSVAGFTIAPDGRLRPLPGSPTETSVANPRGLAVTPDGRFLYVGHGDPGPDRLNSVGAISTFAIKGDGTLTEIKPPIRVGRFCGAMTISPDGRRIYLTCSDTSQVHGFAIGSDGTLTALPRSPYDVPTFPEGITTSPDGRFVYVASPAAGGGGTPPGDGAVSGFSVGADGSLTPVKGSPVPAGLGPVGIVILPDGRFLYASTDLPGVTEGPTGGLSAFGIGPGGTMRPLSDEPFPTGGSEPAYNSAAVLPDQGPAAAFTARPGGRTVTLDASASADPDGRVAAYRWAFGDGTTRTTADPRISHRYARAGTYRVSLVVTDNEGCSTVMVSTGQGVLCNGTTAGTVTHDVVVP</sequence>
<organism evidence="3 4">
    <name type="scientific">Nonomuraea monospora</name>
    <dbReference type="NCBI Taxonomy" id="568818"/>
    <lineage>
        <taxon>Bacteria</taxon>
        <taxon>Bacillati</taxon>
        <taxon>Actinomycetota</taxon>
        <taxon>Actinomycetes</taxon>
        <taxon>Streptosporangiales</taxon>
        <taxon>Streptosporangiaceae</taxon>
        <taxon>Nonomuraea</taxon>
    </lineage>
</organism>
<proteinExistence type="predicted"/>
<dbReference type="RefSeq" id="WP_344484916.1">
    <property type="nucleotide sequence ID" value="NZ_BAAAQX010000022.1"/>
</dbReference>
<dbReference type="SUPFAM" id="SSF49299">
    <property type="entry name" value="PKD domain"/>
    <property type="match status" value="1"/>
</dbReference>
<dbReference type="SUPFAM" id="SSF51004">
    <property type="entry name" value="C-terminal (heme d1) domain of cytochrome cd1-nitrite reductase"/>
    <property type="match status" value="1"/>
</dbReference>
<accession>A0ABP5PM16</accession>
<evidence type="ECO:0000313" key="4">
    <source>
        <dbReference type="Proteomes" id="UP001499843"/>
    </source>
</evidence>
<keyword evidence="1" id="KW-0732">Signal</keyword>
<dbReference type="Pfam" id="PF10282">
    <property type="entry name" value="Lactonase"/>
    <property type="match status" value="1"/>
</dbReference>
<dbReference type="Pfam" id="PF18911">
    <property type="entry name" value="PKD_4"/>
    <property type="match status" value="1"/>
</dbReference>
<dbReference type="SMART" id="SM00089">
    <property type="entry name" value="PKD"/>
    <property type="match status" value="1"/>
</dbReference>
<reference evidence="4" key="1">
    <citation type="journal article" date="2019" name="Int. J. Syst. Evol. Microbiol.">
        <title>The Global Catalogue of Microorganisms (GCM) 10K type strain sequencing project: providing services to taxonomists for standard genome sequencing and annotation.</title>
        <authorList>
            <consortium name="The Broad Institute Genomics Platform"/>
            <consortium name="The Broad Institute Genome Sequencing Center for Infectious Disease"/>
            <person name="Wu L."/>
            <person name="Ma J."/>
        </authorList>
    </citation>
    <scope>NUCLEOTIDE SEQUENCE [LARGE SCALE GENOMIC DNA]</scope>
    <source>
        <strain evidence="4">JCM 16114</strain>
    </source>
</reference>
<comment type="caution">
    <text evidence="3">The sequence shown here is derived from an EMBL/GenBank/DDBJ whole genome shotgun (WGS) entry which is preliminary data.</text>
</comment>
<evidence type="ECO:0000313" key="3">
    <source>
        <dbReference type="EMBL" id="GAA2211743.1"/>
    </source>
</evidence>
<evidence type="ECO:0000259" key="2">
    <source>
        <dbReference type="PROSITE" id="PS50093"/>
    </source>
</evidence>
<dbReference type="EMBL" id="BAAAQX010000022">
    <property type="protein sequence ID" value="GAA2211743.1"/>
    <property type="molecule type" value="Genomic_DNA"/>
</dbReference>
<dbReference type="InterPro" id="IPR022409">
    <property type="entry name" value="PKD/Chitinase_dom"/>
</dbReference>
<dbReference type="InterPro" id="IPR000601">
    <property type="entry name" value="PKD_dom"/>
</dbReference>
<feature type="domain" description="PKD" evidence="2">
    <location>
        <begin position="393"/>
        <end position="465"/>
    </location>
</feature>